<proteinExistence type="predicted"/>
<dbReference type="InterPro" id="IPR036286">
    <property type="entry name" value="LexA/Signal_pep-like_sf"/>
</dbReference>
<organism evidence="1 2">
    <name type="scientific">Candidatus Phocaeicola faecigallinarum</name>
    <dbReference type="NCBI Taxonomy" id="2838732"/>
    <lineage>
        <taxon>Bacteria</taxon>
        <taxon>Pseudomonadati</taxon>
        <taxon>Bacteroidota</taxon>
        <taxon>Bacteroidia</taxon>
        <taxon>Bacteroidales</taxon>
        <taxon>Bacteroidaceae</taxon>
        <taxon>Phocaeicola</taxon>
    </lineage>
</organism>
<evidence type="ECO:0000313" key="2">
    <source>
        <dbReference type="Proteomes" id="UP000783796"/>
    </source>
</evidence>
<sequence>MKKLILPNEILMGEVERLLSQGTAVTIMTKGNSMLPFIVGERDSVVLKPYGKPQVGDIALAHLDSGAYVLHRIIAISDTGMVTLMGDGNVRGTEQCHAGRLYGKAITVIRRGRKCNPDSKLWMFVWRMWRLMLPARRYLLAIYRLLLIKII</sequence>
<reference evidence="1" key="2">
    <citation type="submission" date="2021-04" db="EMBL/GenBank/DDBJ databases">
        <authorList>
            <person name="Gilroy R."/>
        </authorList>
    </citation>
    <scope>NUCLEOTIDE SEQUENCE</scope>
    <source>
        <strain evidence="1">G4-2901</strain>
    </source>
</reference>
<dbReference type="SUPFAM" id="SSF51306">
    <property type="entry name" value="LexA/Signal peptidase"/>
    <property type="match status" value="1"/>
</dbReference>
<dbReference type="Proteomes" id="UP000783796">
    <property type="component" value="Unassembled WGS sequence"/>
</dbReference>
<dbReference type="CDD" id="cd06462">
    <property type="entry name" value="Peptidase_S24_S26"/>
    <property type="match status" value="1"/>
</dbReference>
<dbReference type="EMBL" id="JAHLFW010000075">
    <property type="protein sequence ID" value="MBU3838394.1"/>
    <property type="molecule type" value="Genomic_DNA"/>
</dbReference>
<reference evidence="1" key="1">
    <citation type="journal article" date="2021" name="PeerJ">
        <title>Extensive microbial diversity within the chicken gut microbiome revealed by metagenomics and culture.</title>
        <authorList>
            <person name="Gilroy R."/>
            <person name="Ravi A."/>
            <person name="Getino M."/>
            <person name="Pursley I."/>
            <person name="Horton D.L."/>
            <person name="Alikhan N.F."/>
            <person name="Baker D."/>
            <person name="Gharbi K."/>
            <person name="Hall N."/>
            <person name="Watson M."/>
            <person name="Adriaenssens E.M."/>
            <person name="Foster-Nyarko E."/>
            <person name="Jarju S."/>
            <person name="Secka A."/>
            <person name="Antonio M."/>
            <person name="Oren A."/>
            <person name="Chaudhuri R.R."/>
            <person name="La Ragione R."/>
            <person name="Hildebrand F."/>
            <person name="Pallen M.J."/>
        </authorList>
    </citation>
    <scope>NUCLEOTIDE SEQUENCE</scope>
    <source>
        <strain evidence="1">G4-2901</strain>
    </source>
</reference>
<gene>
    <name evidence="1" type="ORF">H9777_08815</name>
</gene>
<dbReference type="AlphaFoldDB" id="A0A948WX78"/>
<comment type="caution">
    <text evidence="1">The sequence shown here is derived from an EMBL/GenBank/DDBJ whole genome shotgun (WGS) entry which is preliminary data.</text>
</comment>
<evidence type="ECO:0000313" key="1">
    <source>
        <dbReference type="EMBL" id="MBU3838394.1"/>
    </source>
</evidence>
<accession>A0A948WX78</accession>
<name>A0A948WX78_9BACT</name>
<protein>
    <submittedName>
        <fullName evidence="1">S24/S26 family peptidase</fullName>
    </submittedName>
</protein>